<sequence>MLIEIRETPFDPLAELSRYQAKPDLHGKAGALASFIGLMRDHNEGDQVSAMCLEHYPGMTEREIARIIDEAQVRWPLLDALVLHRVGEMLPADPIVLVAVWSSHRAAAFESCRYIMEALKSRAPFWKHETLTDRGRWVDRNTDGY</sequence>
<dbReference type="AlphaFoldDB" id="A0A317MU91"/>
<dbReference type="GO" id="GO:0006777">
    <property type="term" value="P:Mo-molybdopterin cofactor biosynthetic process"/>
    <property type="evidence" value="ECO:0007669"/>
    <property type="project" value="UniProtKB-KW"/>
</dbReference>
<reference evidence="12 13" key="1">
    <citation type="submission" date="2018-05" db="EMBL/GenBank/DDBJ databases">
        <title>Genomic Encyclopedia of Type Strains, Phase IV (KMG-IV): sequencing the most valuable type-strain genomes for metagenomic binning, comparative biology and taxonomic classification.</title>
        <authorList>
            <person name="Goeker M."/>
        </authorList>
    </citation>
    <scope>NUCLEOTIDE SEQUENCE [LARGE SCALE GENOMIC DNA]</scope>
    <source>
        <strain evidence="12 13">DSM 23606</strain>
    </source>
</reference>
<dbReference type="Gene3D" id="3.90.1170.40">
    <property type="entry name" value="Molybdopterin biosynthesis MoaE subunit"/>
    <property type="match status" value="1"/>
</dbReference>
<dbReference type="Pfam" id="PF02391">
    <property type="entry name" value="MoaE"/>
    <property type="match status" value="1"/>
</dbReference>
<gene>
    <name evidence="12" type="ORF">C7443_107260</name>
</gene>
<protein>
    <recommendedName>
        <fullName evidence="4">Molybdopterin synthase catalytic subunit</fullName>
        <ecNumber evidence="3">2.8.1.12</ecNumber>
    </recommendedName>
    <alternativeName>
        <fullName evidence="9">MPT synthase subunit 2</fullName>
    </alternativeName>
    <alternativeName>
        <fullName evidence="7">Molybdenum cofactor biosynthesis protein E</fullName>
    </alternativeName>
    <alternativeName>
        <fullName evidence="8">Molybdopterin-converting factor large subunit</fullName>
    </alternativeName>
    <alternativeName>
        <fullName evidence="10">Molybdopterin-converting factor subunit 2</fullName>
    </alternativeName>
</protein>
<dbReference type="PANTHER" id="PTHR23404">
    <property type="entry name" value="MOLYBDOPTERIN SYNTHASE RELATED"/>
    <property type="match status" value="1"/>
</dbReference>
<evidence type="ECO:0000256" key="8">
    <source>
        <dbReference type="ARBA" id="ARBA00030407"/>
    </source>
</evidence>
<evidence type="ECO:0000256" key="6">
    <source>
        <dbReference type="ARBA" id="ARBA00026066"/>
    </source>
</evidence>
<evidence type="ECO:0000256" key="7">
    <source>
        <dbReference type="ARBA" id="ARBA00029745"/>
    </source>
</evidence>
<comment type="pathway">
    <text evidence="1">Cofactor biosynthesis; molybdopterin biosynthesis.</text>
</comment>
<keyword evidence="5" id="KW-0501">Molybdenum cofactor biosynthesis</keyword>
<dbReference type="InterPro" id="IPR036563">
    <property type="entry name" value="MoaE_sf"/>
</dbReference>
<dbReference type="InterPro" id="IPR003448">
    <property type="entry name" value="Mopterin_biosynth_MoaE"/>
</dbReference>
<comment type="subunit">
    <text evidence="6">Heterotetramer of 2 MoaD subunits and 2 MoaE subunits. Also stable as homodimer. The enzyme changes between these two forms during catalysis.</text>
</comment>
<evidence type="ECO:0000256" key="9">
    <source>
        <dbReference type="ARBA" id="ARBA00030781"/>
    </source>
</evidence>
<dbReference type="GO" id="GO:0030366">
    <property type="term" value="F:molybdopterin synthase activity"/>
    <property type="evidence" value="ECO:0007669"/>
    <property type="project" value="UniProtKB-EC"/>
</dbReference>
<evidence type="ECO:0000313" key="13">
    <source>
        <dbReference type="Proteomes" id="UP000246569"/>
    </source>
</evidence>
<dbReference type="RefSeq" id="WP_110019161.1">
    <property type="nucleotide sequence ID" value="NZ_QGTJ01000007.1"/>
</dbReference>
<proteinExistence type="inferred from homology"/>
<organism evidence="12 13">
    <name type="scientific">Plasticicumulans acidivorans</name>
    <dbReference type="NCBI Taxonomy" id="886464"/>
    <lineage>
        <taxon>Bacteria</taxon>
        <taxon>Pseudomonadati</taxon>
        <taxon>Pseudomonadota</taxon>
        <taxon>Gammaproteobacteria</taxon>
        <taxon>Candidatus Competibacteraceae</taxon>
        <taxon>Plasticicumulans</taxon>
    </lineage>
</organism>
<evidence type="ECO:0000256" key="3">
    <source>
        <dbReference type="ARBA" id="ARBA00011950"/>
    </source>
</evidence>
<evidence type="ECO:0000256" key="10">
    <source>
        <dbReference type="ARBA" id="ARBA00032474"/>
    </source>
</evidence>
<dbReference type="EMBL" id="QGTJ01000007">
    <property type="protein sequence ID" value="PWV60685.1"/>
    <property type="molecule type" value="Genomic_DNA"/>
</dbReference>
<evidence type="ECO:0000256" key="1">
    <source>
        <dbReference type="ARBA" id="ARBA00005046"/>
    </source>
</evidence>
<evidence type="ECO:0000256" key="4">
    <source>
        <dbReference type="ARBA" id="ARBA00013858"/>
    </source>
</evidence>
<dbReference type="OrthoDB" id="9803224at2"/>
<dbReference type="UniPathway" id="UPA00344"/>
<evidence type="ECO:0000256" key="2">
    <source>
        <dbReference type="ARBA" id="ARBA00005426"/>
    </source>
</evidence>
<dbReference type="SUPFAM" id="SSF54690">
    <property type="entry name" value="Molybdopterin synthase subunit MoaE"/>
    <property type="match status" value="1"/>
</dbReference>
<dbReference type="EC" id="2.8.1.12" evidence="3"/>
<evidence type="ECO:0000256" key="11">
    <source>
        <dbReference type="ARBA" id="ARBA00049878"/>
    </source>
</evidence>
<accession>A0A317MU91</accession>
<comment type="caution">
    <text evidence="12">The sequence shown here is derived from an EMBL/GenBank/DDBJ whole genome shotgun (WGS) entry which is preliminary data.</text>
</comment>
<comment type="catalytic activity">
    <reaction evidence="11">
        <text>2 [molybdopterin-synthase sulfur-carrier protein]-C-terminal-Gly-aminoethanethioate + cyclic pyranopterin phosphate + H2O = molybdopterin + 2 [molybdopterin-synthase sulfur-carrier protein]-C-terminal Gly-Gly + 2 H(+)</text>
        <dbReference type="Rhea" id="RHEA:26333"/>
        <dbReference type="Rhea" id="RHEA-COMP:12202"/>
        <dbReference type="Rhea" id="RHEA-COMP:19907"/>
        <dbReference type="ChEBI" id="CHEBI:15377"/>
        <dbReference type="ChEBI" id="CHEBI:15378"/>
        <dbReference type="ChEBI" id="CHEBI:58698"/>
        <dbReference type="ChEBI" id="CHEBI:59648"/>
        <dbReference type="ChEBI" id="CHEBI:90778"/>
        <dbReference type="ChEBI" id="CHEBI:232372"/>
        <dbReference type="EC" id="2.8.1.12"/>
    </reaction>
</comment>
<keyword evidence="13" id="KW-1185">Reference proteome</keyword>
<dbReference type="CDD" id="cd00756">
    <property type="entry name" value="MoaE"/>
    <property type="match status" value="1"/>
</dbReference>
<evidence type="ECO:0000313" key="12">
    <source>
        <dbReference type="EMBL" id="PWV60685.1"/>
    </source>
</evidence>
<dbReference type="Proteomes" id="UP000246569">
    <property type="component" value="Unassembled WGS sequence"/>
</dbReference>
<comment type="similarity">
    <text evidence="2">Belongs to the MoaE family.</text>
</comment>
<name>A0A317MU91_9GAMM</name>
<evidence type="ECO:0000256" key="5">
    <source>
        <dbReference type="ARBA" id="ARBA00023150"/>
    </source>
</evidence>